<dbReference type="PANTHER" id="PTHR38133">
    <property type="entry name" value="SLR1429 PROTEIN"/>
    <property type="match status" value="1"/>
</dbReference>
<dbReference type="PROSITE" id="PS50966">
    <property type="entry name" value="ZF_SWIM"/>
    <property type="match status" value="1"/>
</dbReference>
<evidence type="ECO:0000259" key="3">
    <source>
        <dbReference type="PROSITE" id="PS50966"/>
    </source>
</evidence>
<keyword evidence="1" id="KW-0479">Metal-binding</keyword>
<dbReference type="Pfam" id="PF04434">
    <property type="entry name" value="SWIM"/>
    <property type="match status" value="1"/>
</dbReference>
<protein>
    <recommendedName>
        <fullName evidence="3">SWIM-type domain-containing protein</fullName>
    </recommendedName>
</protein>
<evidence type="ECO:0000256" key="1">
    <source>
        <dbReference type="PROSITE-ProRule" id="PRU00325"/>
    </source>
</evidence>
<evidence type="ECO:0000313" key="4">
    <source>
        <dbReference type="EMBL" id="BAN04219.1"/>
    </source>
</evidence>
<dbReference type="KEGG" id="aym:YM304_39050"/>
<feature type="compositionally biased region" description="Basic and acidic residues" evidence="2">
    <location>
        <begin position="223"/>
        <end position="233"/>
    </location>
</feature>
<dbReference type="InterPro" id="IPR007527">
    <property type="entry name" value="Znf_SWIM"/>
</dbReference>
<name>A0A6C7EGG6_ILUCY</name>
<dbReference type="GO" id="GO:0008270">
    <property type="term" value="F:zinc ion binding"/>
    <property type="evidence" value="ECO:0007669"/>
    <property type="project" value="UniProtKB-KW"/>
</dbReference>
<keyword evidence="1" id="KW-0863">Zinc-finger</keyword>
<evidence type="ECO:0000256" key="2">
    <source>
        <dbReference type="SAM" id="MobiDB-lite"/>
    </source>
</evidence>
<dbReference type="RefSeq" id="WP_015443466.1">
    <property type="nucleotide sequence ID" value="NC_020520.1"/>
</dbReference>
<organism evidence="4 5">
    <name type="scientific">Ilumatobacter coccineus (strain NBRC 103263 / KCTC 29153 / YM16-304)</name>
    <dbReference type="NCBI Taxonomy" id="1313172"/>
    <lineage>
        <taxon>Bacteria</taxon>
        <taxon>Bacillati</taxon>
        <taxon>Actinomycetota</taxon>
        <taxon>Acidimicrobiia</taxon>
        <taxon>Acidimicrobiales</taxon>
        <taxon>Ilumatobacteraceae</taxon>
        <taxon>Ilumatobacter</taxon>
    </lineage>
</organism>
<gene>
    <name evidence="4" type="ORF">YM304_39050</name>
</gene>
<proteinExistence type="predicted"/>
<dbReference type="EMBL" id="AP012057">
    <property type="protein sequence ID" value="BAN04219.1"/>
    <property type="molecule type" value="Genomic_DNA"/>
</dbReference>
<keyword evidence="1" id="KW-0862">Zinc</keyword>
<accession>A0A6C7EGG6</accession>
<feature type="region of interest" description="Disordered" evidence="2">
    <location>
        <begin position="133"/>
        <end position="178"/>
    </location>
</feature>
<feature type="region of interest" description="Disordered" evidence="2">
    <location>
        <begin position="212"/>
        <end position="233"/>
    </location>
</feature>
<evidence type="ECO:0000313" key="5">
    <source>
        <dbReference type="Proteomes" id="UP000011863"/>
    </source>
</evidence>
<keyword evidence="5" id="KW-1185">Reference proteome</keyword>
<dbReference type="PANTHER" id="PTHR38133:SF1">
    <property type="entry name" value="SLR1429 PROTEIN"/>
    <property type="match status" value="1"/>
</dbReference>
<feature type="compositionally biased region" description="Acidic residues" evidence="2">
    <location>
        <begin position="133"/>
        <end position="145"/>
    </location>
</feature>
<dbReference type="OrthoDB" id="188274at2"/>
<feature type="domain" description="SWIM-type" evidence="3">
    <location>
        <begin position="68"/>
        <end position="114"/>
    </location>
</feature>
<dbReference type="Proteomes" id="UP000011863">
    <property type="component" value="Chromosome"/>
</dbReference>
<reference evidence="4 5" key="1">
    <citation type="journal article" date="2013" name="Int. J. Syst. Evol. Microbiol.">
        <title>Ilumatobacter nonamiense sp. nov. and Ilumatobacter coccineum sp. nov., isolated from seashore sand.</title>
        <authorList>
            <person name="Matsumoto A."/>
            <person name="Kasai H."/>
            <person name="Matsuo Y."/>
            <person name="Shizuri Y."/>
            <person name="Ichikawa N."/>
            <person name="Fujita N."/>
            <person name="Omura S."/>
            <person name="Takahashi Y."/>
        </authorList>
    </citation>
    <scope>NUCLEOTIDE SEQUENCE [LARGE SCALE GENOMIC DNA]</scope>
    <source>
        <strain evidence="5">NBRC 103263 / KCTC 29153 / YM16-304</strain>
    </source>
</reference>
<sequence>MSRPRKPFGAQQPGRLQSTMMKVLAAEMSDPARLRRGKQYARDGSVLDIVIEPGVVTCEVQGSRSTPYIAQLEVSQGDGMPLKRDVRAVCTCPDDDNWDDYACKHVIAAMFTFADELLMEPVLLDDWRGNDVDEATDVGGDDEPWPNDIGDGADHDGDGSDDDETDVDRDRAPRRKRHLELVRDGVDRARSARDRVPEPEPVIDPIAEYLSLPDGASLPDIPQLDRVEPRPPRRSELAAVLRDAYANVRIDWD</sequence>
<dbReference type="AlphaFoldDB" id="A0A6C7EGG6"/>